<dbReference type="GO" id="GO:0005524">
    <property type="term" value="F:ATP binding"/>
    <property type="evidence" value="ECO:0007669"/>
    <property type="project" value="InterPro"/>
</dbReference>
<dbReference type="PANTHER" id="PTHR37171:SF1">
    <property type="entry name" value="SERINE_THREONINE-PROTEIN KINASE YRZF-RELATED"/>
    <property type="match status" value="1"/>
</dbReference>
<evidence type="ECO:0000259" key="2">
    <source>
        <dbReference type="PROSITE" id="PS50011"/>
    </source>
</evidence>
<dbReference type="Proteomes" id="UP000075714">
    <property type="component" value="Unassembled WGS sequence"/>
</dbReference>
<feature type="compositionally biased region" description="Gly residues" evidence="1">
    <location>
        <begin position="367"/>
        <end position="382"/>
    </location>
</feature>
<feature type="region of interest" description="Disordered" evidence="1">
    <location>
        <begin position="356"/>
        <end position="425"/>
    </location>
</feature>
<feature type="domain" description="Protein kinase" evidence="2">
    <location>
        <begin position="425"/>
        <end position="598"/>
    </location>
</feature>
<dbReference type="Gene3D" id="1.10.510.10">
    <property type="entry name" value="Transferase(Phosphotransferase) domain 1"/>
    <property type="match status" value="1"/>
</dbReference>
<feature type="region of interest" description="Disordered" evidence="1">
    <location>
        <begin position="197"/>
        <end position="227"/>
    </location>
</feature>
<gene>
    <name evidence="3" type="ORF">GPECTOR_40g549</name>
</gene>
<organism evidence="3 4">
    <name type="scientific">Gonium pectorale</name>
    <name type="common">Green alga</name>
    <dbReference type="NCBI Taxonomy" id="33097"/>
    <lineage>
        <taxon>Eukaryota</taxon>
        <taxon>Viridiplantae</taxon>
        <taxon>Chlorophyta</taxon>
        <taxon>core chlorophytes</taxon>
        <taxon>Chlorophyceae</taxon>
        <taxon>CS clade</taxon>
        <taxon>Chlamydomonadales</taxon>
        <taxon>Volvocaceae</taxon>
        <taxon>Gonium</taxon>
    </lineage>
</organism>
<name>A0A150GB58_GONPE</name>
<evidence type="ECO:0000313" key="3">
    <source>
        <dbReference type="EMBL" id="KXZ46815.1"/>
    </source>
</evidence>
<dbReference type="AlphaFoldDB" id="A0A150GB58"/>
<dbReference type="GO" id="GO:0004672">
    <property type="term" value="F:protein kinase activity"/>
    <property type="evidence" value="ECO:0007669"/>
    <property type="project" value="InterPro"/>
</dbReference>
<dbReference type="PROSITE" id="PS50011">
    <property type="entry name" value="PROTEIN_KINASE_DOM"/>
    <property type="match status" value="1"/>
</dbReference>
<dbReference type="InterPro" id="IPR052396">
    <property type="entry name" value="Meiotic_Drive_Suppr_Kinase"/>
</dbReference>
<keyword evidence="4" id="KW-1185">Reference proteome</keyword>
<dbReference type="PANTHER" id="PTHR37171">
    <property type="entry name" value="SERINE/THREONINE-PROTEIN KINASE YRZF-RELATED"/>
    <property type="match status" value="1"/>
</dbReference>
<reference evidence="4" key="1">
    <citation type="journal article" date="2016" name="Nat. Commun.">
        <title>The Gonium pectorale genome demonstrates co-option of cell cycle regulation during the evolution of multicellularity.</title>
        <authorList>
            <person name="Hanschen E.R."/>
            <person name="Marriage T.N."/>
            <person name="Ferris P.J."/>
            <person name="Hamaji T."/>
            <person name="Toyoda A."/>
            <person name="Fujiyama A."/>
            <person name="Neme R."/>
            <person name="Noguchi H."/>
            <person name="Minakuchi Y."/>
            <person name="Suzuki M."/>
            <person name="Kawai-Toyooka H."/>
            <person name="Smith D.R."/>
            <person name="Sparks H."/>
            <person name="Anderson J."/>
            <person name="Bakaric R."/>
            <person name="Luria V."/>
            <person name="Karger A."/>
            <person name="Kirschner M.W."/>
            <person name="Durand P.M."/>
            <person name="Michod R.E."/>
            <person name="Nozaki H."/>
            <person name="Olson B.J."/>
        </authorList>
    </citation>
    <scope>NUCLEOTIDE SEQUENCE [LARGE SCALE GENOMIC DNA]</scope>
    <source>
        <strain evidence="4">NIES-2863</strain>
    </source>
</reference>
<dbReference type="InterPro" id="IPR000719">
    <property type="entry name" value="Prot_kinase_dom"/>
</dbReference>
<dbReference type="PROSITE" id="PS00109">
    <property type="entry name" value="PROTEIN_KINASE_TYR"/>
    <property type="match status" value="1"/>
</dbReference>
<evidence type="ECO:0000256" key="1">
    <source>
        <dbReference type="SAM" id="MobiDB-lite"/>
    </source>
</evidence>
<dbReference type="InterPro" id="IPR011009">
    <property type="entry name" value="Kinase-like_dom_sf"/>
</dbReference>
<protein>
    <recommendedName>
        <fullName evidence="2">Protein kinase domain-containing protein</fullName>
    </recommendedName>
</protein>
<dbReference type="EMBL" id="LSYV01000041">
    <property type="protein sequence ID" value="KXZ46815.1"/>
    <property type="molecule type" value="Genomic_DNA"/>
</dbReference>
<accession>A0A150GB58</accession>
<evidence type="ECO:0000313" key="4">
    <source>
        <dbReference type="Proteomes" id="UP000075714"/>
    </source>
</evidence>
<proteinExistence type="predicted"/>
<dbReference type="SUPFAM" id="SSF56112">
    <property type="entry name" value="Protein kinase-like (PK-like)"/>
    <property type="match status" value="1"/>
</dbReference>
<feature type="compositionally biased region" description="Low complexity" evidence="1">
    <location>
        <begin position="390"/>
        <end position="401"/>
    </location>
</feature>
<sequence length="598" mass="64162">MWPAQSELKKAGCKNPTRFFREVTLGVRPHVFLSDRLPLPESVERSASSSHATYSHHPSRLKLWEVVKPCDALGADLVALLDDIIRYQNVADSVYQVDNWPLRNLCPPLEDLWSFDNESSVVTVLSHQVLVPLLKLARLLPGASTARWKLHTSNSHLAPKPEELVGAFEQMGGQEVLKFFPDFKFCVDCFPGGASGPGGGSGRSGPDGGSGPGDGSGHGGGGHGGGRPLAREDLSDALLCCLCVGVAKAYDVLLTSRGEPLPLLELWRQGEHRARNLVSQVYTYMLDCGTLYGFLTCYAATWIFHCPAEDRSTLFVSPPFLAGAKHTPEKPRATARGALAYLLLLSVTNKAQLPPRMLIRKGDGSRGGRGAGSSGAASGGSDSGPERKGAAAADRSFRGAANSSKRTLAPSSGARGQPEEPQERPHLERMLCDGYGGGIVALGTVGDRPAVVKLLGPSAAAIQAYHTEREAYDLLAELQGSVLPELLAAGRTFDDLNVYFIATALVPGETLWQVLGQRWLQPEEMAAAVGALQQLHAARPGFLHGDVRLENVMLLRREPGEAARCMVLDLGLSRLDGSEEEQRAEVRGLRELLGHEGE</sequence>
<dbReference type="InterPro" id="IPR008266">
    <property type="entry name" value="Tyr_kinase_AS"/>
</dbReference>
<comment type="caution">
    <text evidence="3">The sequence shown here is derived from an EMBL/GenBank/DDBJ whole genome shotgun (WGS) entry which is preliminary data.</text>
</comment>
<dbReference type="OrthoDB" id="551749at2759"/>